<evidence type="ECO:0000313" key="3">
    <source>
        <dbReference type="Proteomes" id="UP000060277"/>
    </source>
</evidence>
<keyword evidence="3" id="KW-1185">Reference proteome</keyword>
<proteinExistence type="predicted"/>
<feature type="compositionally biased region" description="Polar residues" evidence="1">
    <location>
        <begin position="1184"/>
        <end position="1193"/>
    </location>
</feature>
<dbReference type="EMBL" id="CP013480">
    <property type="protein sequence ID" value="ALS61354.1"/>
    <property type="molecule type" value="Genomic_DNA"/>
</dbReference>
<accession>A0ABM5WLB8</accession>
<reference evidence="3" key="1">
    <citation type="submission" date="2015-12" db="EMBL/GenBank/DDBJ databases">
        <title>Complete genome sequence of Pandoraea norimbergensis DSM 11628.</title>
        <authorList>
            <person name="Ee R."/>
            <person name="Lim Y.-L."/>
            <person name="Yong D."/>
            <person name="Yin W.-F."/>
            <person name="Chan K.-G."/>
        </authorList>
    </citation>
    <scope>NUCLEOTIDE SEQUENCE [LARGE SCALE GENOMIC DNA]</scope>
    <source>
        <strain evidence="3">DSM 11628</strain>
    </source>
</reference>
<name>A0ABM5WLB8_9BURK</name>
<evidence type="ECO:0000256" key="1">
    <source>
        <dbReference type="SAM" id="MobiDB-lite"/>
    </source>
</evidence>
<sequence>MLAPRLLAGDHRLPVSGVLEIVDTSGVSLEHLNIPAPCDGVRHASEMQWPLCRDGANFGVWRGGTVDWAGEGRPYGGLCHALIASANGGRVANVSDDDVLPMIESLPAIVCDAPDTAAALWDELMGSGLADERPHHGLMPVWAMCRRGVLWAAGGVAAYTVAHAGSPILGAVAAGTLQAAVLGEAIGQLSRTGADPDERRKFVAALVLALPSLARADIDALMSQIDGADPRLDFFHLTGAIRRRLDTRRPEQTPADVIARLSLRDFERAAHENRRRTTPPEHFRSEQILSALLALAHASGVLSPWGRALEISTEPYGKRVATWNAQLDAWDRQAFGLSHSVTPATALPRAPVKCPDEAGIVSASVVPPANQSRVSAPDPRPDSPGRAARMWPHAEARHVNLVSAGNARNGEGHGLLPGVMAEMDDVIEMVSRGDARKMSADPSDPLLDSGVAIASWGVGAAVRAGVQSRTVHVAGIGLSVTATLVVLRYVYEWCRTWLGNAPDIEALPVSEAQAAGQITLSSYDLRNRFDLEQILTLTEWLAVNNSDSAIRQTAATYMDTLVTSVLAHRLNLTRDAAALFPANANISVTFREVSFLSLGYATGGAAASLTRQQNFTLQEIAVGRHYLDEFMKLGGVRHVVSVRPADDTPNVRRFLEKVNTDAFRQELHDADVLRLEVLSRSPQALSAFSLYIGTRIYGLLWRALSAEGIPAWAASLGESAFQRRAGAPQPRLVTFQGNVVAGMLALRKSDGNAALLLSVRHGEWLWWQRETAAHEPFQTFMKRHLTLREQTLIDRPFRINALQFQFAEPYGPVDVDPAESLPRTPRTWYETIGALFGRDFDFRGNQTLEYALWDAEIRSLRENMDVTIVTHEWRDHRDRTELARAMLQGTTGTLFPLLFGAFPLAPWVVPTVLAGGAAAGAVNLVMIVKSASHGDLARLRRAHHDFKFGAVMMFIHGLPIGTPVERVCRAVFTYVGTASRELTRQADEVIRTSLIVESTELEWVERARALAVHVAAHGETTQLKQERPWDTMVRLRSGGETAIYRTMTISGRAASGEAQAVLGGFPLRVETQDQLLRLPKGYLFAIANTTGSMSFTGVTYGGGVVFGKCTDAGNTAVRPIFRRFDFGTADAMTFLDGGCVEFRGVPVDVLIEETLRQRLPPLALPALEAMPPLGGRSCRPMTARSETTQSTPRASVPPPDDPVTQNRSIVLTRWSNEFSQDWQRGAVSYETSRRWADIVSRWRANCDDASRQRLPVGAKALTVIDYRAHATMAEADLLPTVKAIRDSWYMPEFTEALADVMARVESGLMLWHLPRVAPNFKALILMRLQGEPLCLAHLAEVDPPGTHPPHTAALEGVVGLRRGEFHLMFSLRTGEVLTWTGSARVRGRGALQNFIARHLSERDVAEYSEVLAESGGLHVGESKIHVSLVASQDAHTTLAHAMRDWLLSDVPCRARTHARARCARIEKDDDMLYLVAYAANVLPQYRRDALVSAVQRIVGPGSERRIRLPQRYRDAPDGVEPQVNPDLPFAHFLGVSIRDFAADIFGPVNGTATPDLASQLAVRFMQTRLPHYVSHVAHRDVAQLVGSGAGNATFGNALLAASRPFCSGRFAAVANVLLDDVLSVADRKGELVNITDLDALMAIPAGYRVFLADPSVLRRGPDILSDMVSLGAGAMAAWRRSAFLDVPPPVYDRVDLTTPNELMSFVNGSFQLASGRAVGVWAEKNTPGLYADPRFPREREGEVDGSELLGNLTRLTSVSDALRHGVKPNLTSLLPDVRAVMEHHFATDIRYRLVLSWSDPLQRKPHTNIALTGVAGRRLQRSPASCRVVVDLFAIYVLGSQFGVSSVGYVVSEAAWQREYLKYAGDRCIKYIDFDDMAAAVAAAATYCASPGVQPDERQSRAFLLHAPRWTNPLQPGWHQRQQ</sequence>
<dbReference type="Gene3D" id="3.10.670.10">
    <property type="entry name" value="Secreted effector protein ssei"/>
    <property type="match status" value="1"/>
</dbReference>
<feature type="region of interest" description="Disordered" evidence="1">
    <location>
        <begin position="367"/>
        <end position="387"/>
    </location>
</feature>
<protein>
    <submittedName>
        <fullName evidence="2">Uncharacterized protein</fullName>
    </submittedName>
</protein>
<gene>
    <name evidence="2" type="ORF">AT302_17810</name>
</gene>
<evidence type="ECO:0000313" key="2">
    <source>
        <dbReference type="EMBL" id="ALS61354.1"/>
    </source>
</evidence>
<organism evidence="2 3">
    <name type="scientific">Pandoraea norimbergensis</name>
    <dbReference type="NCBI Taxonomy" id="93219"/>
    <lineage>
        <taxon>Bacteria</taxon>
        <taxon>Pseudomonadati</taxon>
        <taxon>Pseudomonadota</taxon>
        <taxon>Betaproteobacteria</taxon>
        <taxon>Burkholderiales</taxon>
        <taxon>Burkholderiaceae</taxon>
        <taxon>Pandoraea</taxon>
    </lineage>
</organism>
<feature type="region of interest" description="Disordered" evidence="1">
    <location>
        <begin position="1173"/>
        <end position="1205"/>
    </location>
</feature>
<dbReference type="Proteomes" id="UP000060277">
    <property type="component" value="Chromosome"/>
</dbReference>